<evidence type="ECO:0000256" key="11">
    <source>
        <dbReference type="ARBA" id="ARBA00060924"/>
    </source>
</evidence>
<evidence type="ECO:0000256" key="9">
    <source>
        <dbReference type="ARBA" id="ARBA00039003"/>
    </source>
</evidence>
<keyword evidence="6" id="KW-0560">Oxidoreductase</keyword>
<dbReference type="PROSITE" id="PS51387">
    <property type="entry name" value="FAD_PCMH"/>
    <property type="match status" value="1"/>
</dbReference>
<evidence type="ECO:0000256" key="12">
    <source>
        <dbReference type="ARBA" id="ARBA00067680"/>
    </source>
</evidence>
<dbReference type="Pfam" id="PF01565">
    <property type="entry name" value="FAD_binding_4"/>
    <property type="match status" value="1"/>
</dbReference>
<dbReference type="GO" id="GO:0046872">
    <property type="term" value="F:metal ion binding"/>
    <property type="evidence" value="ECO:0007669"/>
    <property type="project" value="UniProtKB-KW"/>
</dbReference>
<dbReference type="InterPro" id="IPR004113">
    <property type="entry name" value="FAD-bd_oxidored_4_C"/>
</dbReference>
<dbReference type="FunFam" id="3.30.70.2740:FF:000003">
    <property type="entry name" value="Oxidoreductase, FAD-binding, putative"/>
    <property type="match status" value="1"/>
</dbReference>
<evidence type="ECO:0000256" key="6">
    <source>
        <dbReference type="ARBA" id="ARBA00023002"/>
    </source>
</evidence>
<accession>A0A432XA34</accession>
<name>A0A432XA34_9GAMM</name>
<dbReference type="GO" id="GO:0004458">
    <property type="term" value="F:D-lactate dehydrogenase (cytochrome) activity"/>
    <property type="evidence" value="ECO:0007669"/>
    <property type="project" value="TreeGrafter"/>
</dbReference>
<proteinExistence type="inferred from homology"/>
<evidence type="ECO:0000256" key="7">
    <source>
        <dbReference type="ARBA" id="ARBA00023004"/>
    </source>
</evidence>
<dbReference type="GO" id="GO:0051539">
    <property type="term" value="F:4 iron, 4 sulfur cluster binding"/>
    <property type="evidence" value="ECO:0007669"/>
    <property type="project" value="UniProtKB-KW"/>
</dbReference>
<dbReference type="PANTHER" id="PTHR11748">
    <property type="entry name" value="D-LACTATE DEHYDROGENASE"/>
    <property type="match status" value="1"/>
</dbReference>
<dbReference type="PANTHER" id="PTHR11748:SF119">
    <property type="entry name" value="D-2-HYDROXYGLUTARATE DEHYDROGENASE"/>
    <property type="match status" value="1"/>
</dbReference>
<dbReference type="Gene3D" id="3.30.70.2740">
    <property type="match status" value="1"/>
</dbReference>
<keyword evidence="3" id="KW-0285">Flavoprotein</keyword>
<reference evidence="15 16" key="1">
    <citation type="journal article" date="2011" name="Front. Microbiol.">
        <title>Genomic signatures of strain selection and enhancement in Bacillus atrophaeus var. globigii, a historical biowarfare simulant.</title>
        <authorList>
            <person name="Gibbons H.S."/>
            <person name="Broomall S.M."/>
            <person name="McNew L.A."/>
            <person name="Daligault H."/>
            <person name="Chapman C."/>
            <person name="Bruce D."/>
            <person name="Karavis M."/>
            <person name="Krepps M."/>
            <person name="McGregor P.A."/>
            <person name="Hong C."/>
            <person name="Park K.H."/>
            <person name="Akmal A."/>
            <person name="Feldman A."/>
            <person name="Lin J.S."/>
            <person name="Chang W.E."/>
            <person name="Higgs B.W."/>
            <person name="Demirev P."/>
            <person name="Lindquist J."/>
            <person name="Liem A."/>
            <person name="Fochler E."/>
            <person name="Read T.D."/>
            <person name="Tapia R."/>
            <person name="Johnson S."/>
            <person name="Bishop-Lilly K.A."/>
            <person name="Detter C."/>
            <person name="Han C."/>
            <person name="Sozhamannan S."/>
            <person name="Rosenzweig C.N."/>
            <person name="Skowronski E.W."/>
        </authorList>
    </citation>
    <scope>NUCLEOTIDE SEQUENCE [LARGE SCALE GENOMIC DNA]</scope>
    <source>
        <strain evidence="15 16">AIT1</strain>
    </source>
</reference>
<dbReference type="SUPFAM" id="SSF55103">
    <property type="entry name" value="FAD-linked oxidases, C-terminal domain"/>
    <property type="match status" value="1"/>
</dbReference>
<dbReference type="InterPro" id="IPR017900">
    <property type="entry name" value="4Fe4S_Fe_S_CS"/>
</dbReference>
<evidence type="ECO:0000256" key="1">
    <source>
        <dbReference type="ARBA" id="ARBA00001974"/>
    </source>
</evidence>
<evidence type="ECO:0000256" key="10">
    <source>
        <dbReference type="ARBA" id="ARBA00051291"/>
    </source>
</evidence>
<keyword evidence="8" id="KW-0411">Iron-sulfur</keyword>
<feature type="domain" description="FAD-binding PCMH-type" evidence="14">
    <location>
        <begin position="51"/>
        <end position="284"/>
    </location>
</feature>
<keyword evidence="7" id="KW-0408">Iron</keyword>
<dbReference type="OrthoDB" id="9811557at2"/>
<comment type="caution">
    <text evidence="15">The sequence shown here is derived from an EMBL/GenBank/DDBJ whole genome shotgun (WGS) entry which is preliminary data.</text>
</comment>
<dbReference type="Proteomes" id="UP000286976">
    <property type="component" value="Unassembled WGS sequence"/>
</dbReference>
<dbReference type="Gene3D" id="3.30.43.10">
    <property type="entry name" value="Uridine Diphospho-n-acetylenolpyruvylglucosamine Reductase, domain 2"/>
    <property type="match status" value="1"/>
</dbReference>
<dbReference type="InterPro" id="IPR016167">
    <property type="entry name" value="FAD-bd_PCMH_sub1"/>
</dbReference>
<dbReference type="InterPro" id="IPR016166">
    <property type="entry name" value="FAD-bd_PCMH"/>
</dbReference>
<keyword evidence="4" id="KW-0479">Metal-binding</keyword>
<dbReference type="InterPro" id="IPR006094">
    <property type="entry name" value="Oxid_FAD_bind_N"/>
</dbReference>
<dbReference type="InterPro" id="IPR036318">
    <property type="entry name" value="FAD-bd_PCMH-like_sf"/>
</dbReference>
<dbReference type="SUPFAM" id="SSF46548">
    <property type="entry name" value="alpha-helical ferredoxin"/>
    <property type="match status" value="1"/>
</dbReference>
<evidence type="ECO:0000259" key="13">
    <source>
        <dbReference type="PROSITE" id="PS51379"/>
    </source>
</evidence>
<protein>
    <recommendedName>
        <fullName evidence="12">D-2-hydroxyglutarate dehydrogenase</fullName>
        <ecNumber evidence="9">1.1.99.39</ecNumber>
    </recommendedName>
</protein>
<evidence type="ECO:0000313" key="15">
    <source>
        <dbReference type="EMBL" id="RUO44180.1"/>
    </source>
</evidence>
<dbReference type="InterPro" id="IPR017896">
    <property type="entry name" value="4Fe4S_Fe-S-bd"/>
</dbReference>
<evidence type="ECO:0000259" key="14">
    <source>
        <dbReference type="PROSITE" id="PS51387"/>
    </source>
</evidence>
<keyword evidence="2" id="KW-0004">4Fe-4S</keyword>
<dbReference type="GO" id="GO:1903457">
    <property type="term" value="P:lactate catabolic process"/>
    <property type="evidence" value="ECO:0007669"/>
    <property type="project" value="TreeGrafter"/>
</dbReference>
<dbReference type="GO" id="GO:0071949">
    <property type="term" value="F:FAD binding"/>
    <property type="evidence" value="ECO:0007669"/>
    <property type="project" value="InterPro"/>
</dbReference>
<dbReference type="Pfam" id="PF02913">
    <property type="entry name" value="FAD-oxidase_C"/>
    <property type="match status" value="1"/>
</dbReference>
<dbReference type="InterPro" id="IPR016169">
    <property type="entry name" value="FAD-bd_PCMH_sub2"/>
</dbReference>
<dbReference type="Pfam" id="PF13183">
    <property type="entry name" value="Fer4_8"/>
    <property type="match status" value="1"/>
</dbReference>
<evidence type="ECO:0000256" key="4">
    <source>
        <dbReference type="ARBA" id="ARBA00022723"/>
    </source>
</evidence>
<keyword evidence="5" id="KW-0274">FAD</keyword>
<keyword evidence="16" id="KW-1185">Reference proteome</keyword>
<comment type="similarity">
    <text evidence="11">In the N-terminal section; belongs to the FAD-binding oxidoreductase/transferase type 4 family.</text>
</comment>
<dbReference type="EMBL" id="PIPQ01000001">
    <property type="protein sequence ID" value="RUO44180.1"/>
    <property type="molecule type" value="Genomic_DNA"/>
</dbReference>
<sequence>MSTALPTLQDVSRVADETERFLNALGKAGFIGDIDASYGGRLIAATDNSIYQQLPQAVVYPKSSHDVRCLLRVANKAEHQHITFSPRGGGTGTNGQSLTPGIVVDVSRYLTNILELNLEEGWVRVEAGLVKDALNEYLAPHGYFFAPDTSTSNRATIGGMIGTDASGQGSLVYGKTSNHVLGLRAFLANGEALDTAPIARTQAEQIAQENSTLGAIYQQVLKSCVDERATIDDKFPPLNRFLTGYDLKHTWDKEADTIDLSRLLTGAEGTLAFVTEAKLNITPIPKHKVLVNVKYQNFQAALRHAPALVKARATSVETVDSTVFDLARNDVIWSEVKDLLTDVEGFSMDGINMVEFTATEAADIEDKVASLCATLDRLDPNESGVIGYQVCADGASIQRIYAMRKKAVGLLGATKGRRKPVAFVEDTAVPPEHLADFIEEFRALLDAEQLQYGMFGHVDAGVLHVRPALDLTQDEDEALVRRVSDQVMALTEKYGGLMWGEHGKGFRSEYGPEFFGEHLFMQLRQLKAVFDPLNRMNPGKICTPAHSDAALVSVDARKRGWFDKQIPLEVREDWQSAMDCNGNGLCFNYDATTPMCPSYRATKDRRYSPKGRASLLREWLRLTHTEGQTLGQAKPSFWLKRVWNTWRAGTDYNHEVRAALDTCLSCKACATQCPVSVDIPTHKSRFYQHYFSRYARPLKDYLVRDAEQVLPRLAKTPRLANALTQNPWSRWLQARLFGYTDTPSFAVPSLQQRMEKMTHLLSWDDFYNLTQTEYFDASDYVVVVQDVFTSSYEPEVIEAFLQVAQRCGKTPVVMPFKPNGKGLHVKGFRTQFRQQAQRMANQLNELHNKGVSLVGLDAATTLCFRDEYHEVLGEQRGEFRVDLAHEWIIRNMPVKLQAQASNAHYTLLPHCTEQTALPNLKQAWSAIFNVLGLKLETPAMGCCGMAGSFGHEVEQKELSADIFNLNWKHALQQEGSVPLATGFSCRCQSERFTPEKAKPQHPLVVLAQVLSP</sequence>
<dbReference type="GO" id="GO:0008720">
    <property type="term" value="F:D-lactate dehydrogenase (NAD+) activity"/>
    <property type="evidence" value="ECO:0007669"/>
    <property type="project" value="TreeGrafter"/>
</dbReference>
<evidence type="ECO:0000313" key="16">
    <source>
        <dbReference type="Proteomes" id="UP000286976"/>
    </source>
</evidence>
<dbReference type="PROSITE" id="PS51379">
    <property type="entry name" value="4FE4S_FER_2"/>
    <property type="match status" value="1"/>
</dbReference>
<dbReference type="PROSITE" id="PS00198">
    <property type="entry name" value="4FE4S_FER_1"/>
    <property type="match status" value="1"/>
</dbReference>
<dbReference type="SUPFAM" id="SSF56176">
    <property type="entry name" value="FAD-binding/transporter-associated domain-like"/>
    <property type="match status" value="1"/>
</dbReference>
<feature type="domain" description="4Fe-4S ferredoxin-type" evidence="13">
    <location>
        <begin position="654"/>
        <end position="683"/>
    </location>
</feature>
<organism evidence="15 16">
    <name type="scientific">Aliidiomarina taiwanensis</name>
    <dbReference type="NCBI Taxonomy" id="946228"/>
    <lineage>
        <taxon>Bacteria</taxon>
        <taxon>Pseudomonadati</taxon>
        <taxon>Pseudomonadota</taxon>
        <taxon>Gammaproteobacteria</taxon>
        <taxon>Alteromonadales</taxon>
        <taxon>Idiomarinaceae</taxon>
        <taxon>Aliidiomarina</taxon>
    </lineage>
</organism>
<dbReference type="AlphaFoldDB" id="A0A432XA34"/>
<dbReference type="InterPro" id="IPR016164">
    <property type="entry name" value="FAD-linked_Oxase-like_C"/>
</dbReference>
<evidence type="ECO:0000256" key="2">
    <source>
        <dbReference type="ARBA" id="ARBA00022485"/>
    </source>
</evidence>
<evidence type="ECO:0000256" key="3">
    <source>
        <dbReference type="ARBA" id="ARBA00022630"/>
    </source>
</evidence>
<comment type="catalytic activity">
    <reaction evidence="10">
        <text>(R)-2-hydroxyglutarate + A = 2-oxoglutarate + AH2</text>
        <dbReference type="Rhea" id="RHEA:38295"/>
        <dbReference type="ChEBI" id="CHEBI:13193"/>
        <dbReference type="ChEBI" id="CHEBI:15801"/>
        <dbReference type="ChEBI" id="CHEBI:16810"/>
        <dbReference type="ChEBI" id="CHEBI:17499"/>
        <dbReference type="EC" id="1.1.99.39"/>
    </reaction>
    <physiologicalReaction direction="left-to-right" evidence="10">
        <dbReference type="Rhea" id="RHEA:38296"/>
    </physiologicalReaction>
</comment>
<evidence type="ECO:0000256" key="8">
    <source>
        <dbReference type="ARBA" id="ARBA00023014"/>
    </source>
</evidence>
<evidence type="ECO:0000256" key="5">
    <source>
        <dbReference type="ARBA" id="ARBA00022827"/>
    </source>
</evidence>
<dbReference type="GO" id="GO:0051990">
    <property type="term" value="F:(R)-2-hydroxyglutarate dehydrogenase activity"/>
    <property type="evidence" value="ECO:0007669"/>
    <property type="project" value="UniProtKB-EC"/>
</dbReference>
<dbReference type="EC" id="1.1.99.39" evidence="9"/>
<gene>
    <name evidence="15" type="ORF">CWE15_03160</name>
</gene>
<dbReference type="RefSeq" id="WP_126756576.1">
    <property type="nucleotide sequence ID" value="NZ_PIPQ01000001.1"/>
</dbReference>
<comment type="cofactor">
    <cofactor evidence="1">
        <name>FAD</name>
        <dbReference type="ChEBI" id="CHEBI:57692"/>
    </cofactor>
</comment>
<dbReference type="Gene3D" id="3.30.465.10">
    <property type="match status" value="1"/>
</dbReference>